<dbReference type="Pfam" id="PF03330">
    <property type="entry name" value="DPBB_1"/>
    <property type="match status" value="1"/>
</dbReference>
<dbReference type="InterPro" id="IPR012997">
    <property type="entry name" value="RplA"/>
</dbReference>
<reference evidence="8 9" key="1">
    <citation type="submission" date="2018-10" db="EMBL/GenBank/DDBJ databases">
        <title>Tessaracoccus antarcticuss sp. nov., isolated from sediment.</title>
        <authorList>
            <person name="Zhou L.Y."/>
            <person name="Du Z.J."/>
        </authorList>
    </citation>
    <scope>NUCLEOTIDE SEQUENCE [LARGE SCALE GENOMIC DNA]</scope>
    <source>
        <strain evidence="8 9">JDX10</strain>
    </source>
</reference>
<evidence type="ECO:0000256" key="5">
    <source>
        <dbReference type="RuleBase" id="RU003495"/>
    </source>
</evidence>
<dbReference type="InterPro" id="IPR036908">
    <property type="entry name" value="RlpA-like_sf"/>
</dbReference>
<protein>
    <recommendedName>
        <fullName evidence="4">Probable endolytic peptidoglycan transglycosylase RlpA</fullName>
        <ecNumber evidence="4">4.2.2.-</ecNumber>
    </recommendedName>
</protein>
<dbReference type="GO" id="GO:0071555">
    <property type="term" value="P:cell wall organization"/>
    <property type="evidence" value="ECO:0007669"/>
    <property type="project" value="UniProtKB-KW"/>
</dbReference>
<evidence type="ECO:0000256" key="2">
    <source>
        <dbReference type="ARBA" id="ARBA00023239"/>
    </source>
</evidence>
<gene>
    <name evidence="4" type="primary">rlpA</name>
    <name evidence="8" type="ORF">EAX62_10835</name>
</gene>
<feature type="domain" description="G5" evidence="7">
    <location>
        <begin position="214"/>
        <end position="294"/>
    </location>
</feature>
<dbReference type="GO" id="GO:0000270">
    <property type="term" value="P:peptidoglycan metabolic process"/>
    <property type="evidence" value="ECO:0007669"/>
    <property type="project" value="UniProtKB-UniRule"/>
</dbReference>
<comment type="similarity">
    <text evidence="4 5">Belongs to the RlpA family.</text>
</comment>
<organism evidence="8 9">
    <name type="scientific">Tessaracoccus antarcticus</name>
    <dbReference type="NCBI Taxonomy" id="2479848"/>
    <lineage>
        <taxon>Bacteria</taxon>
        <taxon>Bacillati</taxon>
        <taxon>Actinomycetota</taxon>
        <taxon>Actinomycetes</taxon>
        <taxon>Propionibacteriales</taxon>
        <taxon>Propionibacteriaceae</taxon>
        <taxon>Tessaracoccus</taxon>
    </lineage>
</organism>
<dbReference type="InterPro" id="IPR034718">
    <property type="entry name" value="RlpA"/>
</dbReference>
<proteinExistence type="inferred from homology"/>
<dbReference type="Pfam" id="PF03990">
    <property type="entry name" value="DUF348"/>
    <property type="match status" value="3"/>
</dbReference>
<keyword evidence="3 4" id="KW-0961">Cell wall biogenesis/degradation</keyword>
<dbReference type="GO" id="GO:0008932">
    <property type="term" value="F:lytic endotransglycosylase activity"/>
    <property type="evidence" value="ECO:0007669"/>
    <property type="project" value="UniProtKB-UniRule"/>
</dbReference>
<dbReference type="PANTHER" id="PTHR34183:SF8">
    <property type="entry name" value="ENDOLYTIC PEPTIDOGLYCAN TRANSGLYCOSYLASE RLPA-RELATED"/>
    <property type="match status" value="1"/>
</dbReference>
<dbReference type="SUPFAM" id="SSF50685">
    <property type="entry name" value="Barwin-like endoglucanases"/>
    <property type="match status" value="1"/>
</dbReference>
<name>A0A3M0G5P9_9ACTN</name>
<dbReference type="InterPro" id="IPR007137">
    <property type="entry name" value="DUF348"/>
</dbReference>
<sequence>MLPVHPGTSPRTRKSRHMARTLLIPAVAGISALALVTTAGLATALHKNDVELVVDNSATSIAVREDTVAAVLELEGIELGEHDIVLPGPETRISQGMEITVAYGRPLDLSVDGVKRTVWTTAPDVGQALAFLNLDAQDSKLSTSRSTGISRQGLSVDIATAKDVTLTVAGKTTQLTVAGTVADALAEAGVTPDADDTLTPAADTTLTDGLAITFVDVEVKTSAKEVDIPFKKTTTSSETMAKGEKKITTKGAVGMSRETYTDVYHDGRLVSSTLAKSVISRQPVHEVTTLGTKEPAPKVEVADPGVKKTAPTGSNNLTPASGSTCMASYYWEAQPTANGEQFNTNAMTAAHKSLPFNTMVKVTNLANGKSAVVRINDRGPYISGRCLDLSTAAMQQIGGTSSGVVKVAYEVVG</sequence>
<evidence type="ECO:0000313" key="8">
    <source>
        <dbReference type="EMBL" id="RMB60174.1"/>
    </source>
</evidence>
<evidence type="ECO:0000256" key="1">
    <source>
        <dbReference type="ARBA" id="ARBA00022729"/>
    </source>
</evidence>
<dbReference type="EMBL" id="REFW01000002">
    <property type="protein sequence ID" value="RMB60174.1"/>
    <property type="molecule type" value="Genomic_DNA"/>
</dbReference>
<evidence type="ECO:0000256" key="4">
    <source>
        <dbReference type="HAMAP-Rule" id="MF_02071"/>
    </source>
</evidence>
<keyword evidence="2 4" id="KW-0456">Lyase</keyword>
<comment type="caution">
    <text evidence="8">The sequence shown here is derived from an EMBL/GenBank/DDBJ whole genome shotgun (WGS) entry which is preliminary data.</text>
</comment>
<comment type="function">
    <text evidence="4">Lytic transglycosylase with a strong preference for naked glycan strands that lack stem peptides.</text>
</comment>
<dbReference type="CDD" id="cd22268">
    <property type="entry name" value="DPBB_RlpA-like"/>
    <property type="match status" value="1"/>
</dbReference>
<dbReference type="HAMAP" id="MF_02071">
    <property type="entry name" value="RlpA"/>
    <property type="match status" value="1"/>
</dbReference>
<accession>A0A3M0G5P9</accession>
<dbReference type="EC" id="4.2.2.-" evidence="4"/>
<evidence type="ECO:0000313" key="9">
    <source>
        <dbReference type="Proteomes" id="UP000275256"/>
    </source>
</evidence>
<dbReference type="Pfam" id="PF07501">
    <property type="entry name" value="G5"/>
    <property type="match status" value="1"/>
</dbReference>
<feature type="region of interest" description="Disordered" evidence="6">
    <location>
        <begin position="297"/>
        <end position="317"/>
    </location>
</feature>
<evidence type="ECO:0000256" key="3">
    <source>
        <dbReference type="ARBA" id="ARBA00023316"/>
    </source>
</evidence>
<dbReference type="SMART" id="SM01208">
    <property type="entry name" value="G5"/>
    <property type="match status" value="1"/>
</dbReference>
<dbReference type="PROSITE" id="PS51109">
    <property type="entry name" value="G5"/>
    <property type="match status" value="1"/>
</dbReference>
<evidence type="ECO:0000259" key="7">
    <source>
        <dbReference type="PROSITE" id="PS51109"/>
    </source>
</evidence>
<dbReference type="Gene3D" id="2.20.230.10">
    <property type="entry name" value="Resuscitation-promoting factor rpfb"/>
    <property type="match status" value="1"/>
</dbReference>
<keyword evidence="9" id="KW-1185">Reference proteome</keyword>
<dbReference type="PANTHER" id="PTHR34183">
    <property type="entry name" value="ENDOLYTIC PEPTIDOGLYCAN TRANSGLYCOSYLASE RLPA"/>
    <property type="match status" value="1"/>
</dbReference>
<keyword evidence="1" id="KW-0732">Signal</keyword>
<dbReference type="Gene3D" id="2.40.40.10">
    <property type="entry name" value="RlpA-like domain"/>
    <property type="match status" value="1"/>
</dbReference>
<dbReference type="InterPro" id="IPR011098">
    <property type="entry name" value="G5_dom"/>
</dbReference>
<dbReference type="NCBIfam" id="TIGR00413">
    <property type="entry name" value="rlpA"/>
    <property type="match status" value="1"/>
</dbReference>
<dbReference type="InterPro" id="IPR009009">
    <property type="entry name" value="RlpA-like_DPBB"/>
</dbReference>
<dbReference type="Proteomes" id="UP000275256">
    <property type="component" value="Unassembled WGS sequence"/>
</dbReference>
<dbReference type="AlphaFoldDB" id="A0A3M0G5P9"/>
<evidence type="ECO:0000256" key="6">
    <source>
        <dbReference type="SAM" id="MobiDB-lite"/>
    </source>
</evidence>